<name>A0A842JC32_9ACTN</name>
<dbReference type="SUPFAM" id="SSF47226">
    <property type="entry name" value="Histidine-containing phosphotransfer domain, HPT domain"/>
    <property type="match status" value="1"/>
</dbReference>
<feature type="domain" description="HPt" evidence="2">
    <location>
        <begin position="19"/>
        <end position="117"/>
    </location>
</feature>
<evidence type="ECO:0000313" key="4">
    <source>
        <dbReference type="Proteomes" id="UP000587396"/>
    </source>
</evidence>
<keyword evidence="4" id="KW-1185">Reference proteome</keyword>
<accession>A0A842JC32</accession>
<evidence type="ECO:0000259" key="2">
    <source>
        <dbReference type="PROSITE" id="PS50894"/>
    </source>
</evidence>
<reference evidence="3 4" key="1">
    <citation type="submission" date="2020-08" db="EMBL/GenBank/DDBJ databases">
        <authorList>
            <person name="Liu C."/>
            <person name="Sun Q."/>
        </authorList>
    </citation>
    <scope>NUCLEOTIDE SEQUENCE [LARGE SCALE GENOMIC DNA]</scope>
    <source>
        <strain evidence="3 4">N22</strain>
    </source>
</reference>
<dbReference type="InterPro" id="IPR036641">
    <property type="entry name" value="HPT_dom_sf"/>
</dbReference>
<dbReference type="InterPro" id="IPR008207">
    <property type="entry name" value="Sig_transdc_His_kin_Hpt_dom"/>
</dbReference>
<dbReference type="PROSITE" id="PS50894">
    <property type="entry name" value="HPT"/>
    <property type="match status" value="1"/>
</dbReference>
<dbReference type="RefSeq" id="WP_185904053.1">
    <property type="nucleotide sequence ID" value="NZ_JACMSE010000001.1"/>
</dbReference>
<dbReference type="AlphaFoldDB" id="A0A842JC32"/>
<feature type="modified residue" description="Phosphohistidine" evidence="1">
    <location>
        <position position="60"/>
    </location>
</feature>
<dbReference type="Pfam" id="PF01627">
    <property type="entry name" value="Hpt"/>
    <property type="match status" value="1"/>
</dbReference>
<dbReference type="EMBL" id="JACMSE010000001">
    <property type="protein sequence ID" value="MBC2888061.1"/>
    <property type="molecule type" value="Genomic_DNA"/>
</dbReference>
<comment type="caution">
    <text evidence="3">The sequence shown here is derived from an EMBL/GenBank/DDBJ whole genome shotgun (WGS) entry which is preliminary data.</text>
</comment>
<dbReference type="Proteomes" id="UP000587396">
    <property type="component" value="Unassembled WGS sequence"/>
</dbReference>
<dbReference type="Gene3D" id="1.20.120.160">
    <property type="entry name" value="HPT domain"/>
    <property type="match status" value="1"/>
</dbReference>
<keyword evidence="1" id="KW-0597">Phosphoprotein</keyword>
<evidence type="ECO:0000256" key="1">
    <source>
        <dbReference type="PROSITE-ProRule" id="PRU00110"/>
    </source>
</evidence>
<organism evidence="3 4">
    <name type="scientific">Gordonibacter massiliensis</name>
    <name type="common">ex Traore et al. 2017</name>
    <dbReference type="NCBI Taxonomy" id="1841863"/>
    <lineage>
        <taxon>Bacteria</taxon>
        <taxon>Bacillati</taxon>
        <taxon>Actinomycetota</taxon>
        <taxon>Coriobacteriia</taxon>
        <taxon>Eggerthellales</taxon>
        <taxon>Eggerthellaceae</taxon>
        <taxon>Gordonibacter</taxon>
    </lineage>
</organism>
<proteinExistence type="predicted"/>
<gene>
    <name evidence="3" type="ORF">H7313_01655</name>
</gene>
<dbReference type="GO" id="GO:0000160">
    <property type="term" value="P:phosphorelay signal transduction system"/>
    <property type="evidence" value="ECO:0007669"/>
    <property type="project" value="InterPro"/>
</dbReference>
<protein>
    <submittedName>
        <fullName evidence="3">Hpt domain-containing protein</fullName>
    </submittedName>
</protein>
<evidence type="ECO:0000313" key="3">
    <source>
        <dbReference type="EMBL" id="MBC2888061.1"/>
    </source>
</evidence>
<sequence>MGMRELYDAMGVEYDDVLALLRREDRIKLYFTQMMDDPSFGELERTMEERDYPAAFRAAHTIKGMCVNLMIEPLAKASIALVECLRSDPVDEAEATSLYAQVRNEHNLLLSRWDDLL</sequence>